<organism evidence="2 3">
    <name type="scientific">Adineta steineri</name>
    <dbReference type="NCBI Taxonomy" id="433720"/>
    <lineage>
        <taxon>Eukaryota</taxon>
        <taxon>Metazoa</taxon>
        <taxon>Spiralia</taxon>
        <taxon>Gnathifera</taxon>
        <taxon>Rotifera</taxon>
        <taxon>Eurotatoria</taxon>
        <taxon>Bdelloidea</taxon>
        <taxon>Adinetida</taxon>
        <taxon>Adinetidae</taxon>
        <taxon>Adineta</taxon>
    </lineage>
</organism>
<dbReference type="Gene3D" id="1.50.10.10">
    <property type="match status" value="1"/>
</dbReference>
<dbReference type="AlphaFoldDB" id="A0A815WU72"/>
<evidence type="ECO:0000259" key="1">
    <source>
        <dbReference type="Pfam" id="PF04685"/>
    </source>
</evidence>
<dbReference type="GO" id="GO:0008422">
    <property type="term" value="F:beta-glucosidase activity"/>
    <property type="evidence" value="ECO:0007669"/>
    <property type="project" value="TreeGrafter"/>
</dbReference>
<evidence type="ECO:0000313" key="3">
    <source>
        <dbReference type="Proteomes" id="UP000663845"/>
    </source>
</evidence>
<feature type="non-terminal residue" evidence="2">
    <location>
        <position position="252"/>
    </location>
</feature>
<sequence>DKDDNQLKLILKDILTLHNVYFNSSLPNYLVDSLINSASHMRSAMYFSNGDWRQWEAYDCNDVDSVHNDHQRHLPYILYFPETEKNKMYTWAKYQQADGMIQETFTVGCMGDTVPYDQHGGRNMGDVTTIFILETLELYRWTNDFNFLKDMYPHVVAGIQWQLSVSTEFGLPEHLECTYDIPNMSQYPTTTFNSFMHLAALRACMELALIMNDTNTYNQCYEPFIRANKQIDQLLWYNDTIDTGYFLAYTGG</sequence>
<name>A0A815WU72_9BILA</name>
<reference evidence="2" key="1">
    <citation type="submission" date="2021-02" db="EMBL/GenBank/DDBJ databases">
        <authorList>
            <person name="Nowell W R."/>
        </authorList>
    </citation>
    <scope>NUCLEOTIDE SEQUENCE</scope>
</reference>
<proteinExistence type="predicted"/>
<dbReference type="SUPFAM" id="SSF48208">
    <property type="entry name" value="Six-hairpin glycosidases"/>
    <property type="match status" value="1"/>
</dbReference>
<dbReference type="Proteomes" id="UP000663845">
    <property type="component" value="Unassembled WGS sequence"/>
</dbReference>
<protein>
    <recommendedName>
        <fullName evidence="1">Glycosyl-hydrolase family 116 catalytic region domain-containing protein</fullName>
    </recommendedName>
</protein>
<dbReference type="PANTHER" id="PTHR12654:SF0">
    <property type="entry name" value="NON-LYSOSOMAL GLUCOSYLCERAMIDASE"/>
    <property type="match status" value="1"/>
</dbReference>
<dbReference type="InterPro" id="IPR012341">
    <property type="entry name" value="6hp_glycosidase-like_sf"/>
</dbReference>
<evidence type="ECO:0000313" key="2">
    <source>
        <dbReference type="EMBL" id="CAF1549754.1"/>
    </source>
</evidence>
<dbReference type="Pfam" id="PF04685">
    <property type="entry name" value="DUF608"/>
    <property type="match status" value="1"/>
</dbReference>
<feature type="domain" description="Glycosyl-hydrolase family 116 catalytic region" evidence="1">
    <location>
        <begin position="124"/>
        <end position="236"/>
    </location>
</feature>
<dbReference type="PANTHER" id="PTHR12654">
    <property type="entry name" value="BILE ACID BETA-GLUCOSIDASE-RELATED"/>
    <property type="match status" value="1"/>
</dbReference>
<dbReference type="InterPro" id="IPR008928">
    <property type="entry name" value="6-hairpin_glycosidase_sf"/>
</dbReference>
<dbReference type="InterPro" id="IPR052566">
    <property type="entry name" value="Non-lysos_glucosylceramidase"/>
</dbReference>
<gene>
    <name evidence="2" type="ORF">JYZ213_LOCUS46232</name>
</gene>
<dbReference type="InterPro" id="IPR006775">
    <property type="entry name" value="GH116_catalytic"/>
</dbReference>
<accession>A0A815WU72</accession>
<comment type="caution">
    <text evidence="2">The sequence shown here is derived from an EMBL/GenBank/DDBJ whole genome shotgun (WGS) entry which is preliminary data.</text>
</comment>
<dbReference type="GO" id="GO:0005975">
    <property type="term" value="P:carbohydrate metabolic process"/>
    <property type="evidence" value="ECO:0007669"/>
    <property type="project" value="InterPro"/>
</dbReference>
<feature type="non-terminal residue" evidence="2">
    <location>
        <position position="1"/>
    </location>
</feature>
<dbReference type="EMBL" id="CAJNOG010005293">
    <property type="protein sequence ID" value="CAF1549754.1"/>
    <property type="molecule type" value="Genomic_DNA"/>
</dbReference>